<feature type="compositionally biased region" description="Basic and acidic residues" evidence="1">
    <location>
        <begin position="232"/>
        <end position="244"/>
    </location>
</feature>
<evidence type="ECO:0000256" key="1">
    <source>
        <dbReference type="SAM" id="MobiDB-lite"/>
    </source>
</evidence>
<name>A0A5C7J5K4_9BACT</name>
<evidence type="ECO:0008006" key="4">
    <source>
        <dbReference type="Google" id="ProtNLM"/>
    </source>
</evidence>
<reference evidence="2 3" key="1">
    <citation type="submission" date="2018-09" db="EMBL/GenBank/DDBJ databases">
        <title>Metagenome Assembled Genomes from an Advanced Water Purification Facility.</title>
        <authorList>
            <person name="Stamps B.W."/>
            <person name="Spear J.R."/>
        </authorList>
    </citation>
    <scope>NUCLEOTIDE SEQUENCE [LARGE SCALE GENOMIC DNA]</scope>
    <source>
        <strain evidence="2">Bin_63_2</strain>
    </source>
</reference>
<evidence type="ECO:0000313" key="2">
    <source>
        <dbReference type="EMBL" id="TXG76598.1"/>
    </source>
</evidence>
<dbReference type="EMBL" id="SSDS01000070">
    <property type="protein sequence ID" value="TXG76598.1"/>
    <property type="molecule type" value="Genomic_DNA"/>
</dbReference>
<organism evidence="2 3">
    <name type="scientific">Candidatus Dojkabacteria bacterium</name>
    <dbReference type="NCBI Taxonomy" id="2099670"/>
    <lineage>
        <taxon>Bacteria</taxon>
        <taxon>Candidatus Dojkabacteria</taxon>
    </lineage>
</organism>
<dbReference type="Proteomes" id="UP000321026">
    <property type="component" value="Unassembled WGS sequence"/>
</dbReference>
<protein>
    <recommendedName>
        <fullName evidence="4">DNA replication protein</fullName>
    </recommendedName>
</protein>
<comment type="caution">
    <text evidence="2">The sequence shown here is derived from an EMBL/GenBank/DDBJ whole genome shotgun (WGS) entry which is preliminary data.</text>
</comment>
<proteinExistence type="predicted"/>
<gene>
    <name evidence="2" type="ORF">E6Q11_04325</name>
</gene>
<sequence length="244" mass="28361">MTRRMFSSQITNSDAFLDMPSGSQLLYFHFGIQADDDGFLANPKSIMRAIGATEDEYKLLIAKKFVIVFDTGVCVIKHWRINNYIRKQIYKPTKYVEEKKLIYIRENGAYTMNPENAQTLPTGHFTIGSDKEFTNVDTTSTQRLPRIGKVRLGKVRLDNIFIPPTVDEVREYCNQRQNTVDPEVFVDFYTSKGWMIGKNKMKKWKSAVHTWEKSDKRKSGGYQKPKNVLHNAELDDRMRRISKS</sequence>
<feature type="region of interest" description="Disordered" evidence="1">
    <location>
        <begin position="214"/>
        <end position="244"/>
    </location>
</feature>
<dbReference type="AlphaFoldDB" id="A0A5C7J5K4"/>
<evidence type="ECO:0000313" key="3">
    <source>
        <dbReference type="Proteomes" id="UP000321026"/>
    </source>
</evidence>
<accession>A0A5C7J5K4</accession>